<keyword evidence="4" id="KW-0143">Chaperone</keyword>
<dbReference type="PANTHER" id="PTHR47637">
    <property type="entry name" value="CHAPERONE SURA"/>
    <property type="match status" value="1"/>
</dbReference>
<evidence type="ECO:0000256" key="5">
    <source>
        <dbReference type="ARBA" id="ARBA00023235"/>
    </source>
</evidence>
<keyword evidence="3" id="KW-0697">Rotamase</keyword>
<dbReference type="AlphaFoldDB" id="A0A3B0SI51"/>
<protein>
    <recommendedName>
        <fullName evidence="6">PpiC domain-containing protein</fullName>
    </recommendedName>
</protein>
<dbReference type="PROSITE" id="PS50198">
    <property type="entry name" value="PPIC_PPIASE_2"/>
    <property type="match status" value="1"/>
</dbReference>
<name>A0A3B0SI51_9ZZZZ</name>
<dbReference type="SUPFAM" id="SSF54534">
    <property type="entry name" value="FKBP-like"/>
    <property type="match status" value="1"/>
</dbReference>
<evidence type="ECO:0000256" key="2">
    <source>
        <dbReference type="ARBA" id="ARBA00022764"/>
    </source>
</evidence>
<dbReference type="Pfam" id="PF09312">
    <property type="entry name" value="SurA_N"/>
    <property type="match status" value="1"/>
</dbReference>
<dbReference type="GO" id="GO:0003755">
    <property type="term" value="F:peptidyl-prolyl cis-trans isomerase activity"/>
    <property type="evidence" value="ECO:0007669"/>
    <property type="project" value="UniProtKB-KW"/>
</dbReference>
<evidence type="ECO:0000313" key="7">
    <source>
        <dbReference type="EMBL" id="VAW05555.1"/>
    </source>
</evidence>
<dbReference type="Gene3D" id="1.10.4030.10">
    <property type="entry name" value="Porin chaperone SurA, peptide-binding domain"/>
    <property type="match status" value="1"/>
</dbReference>
<dbReference type="InterPro" id="IPR027304">
    <property type="entry name" value="Trigger_fact/SurA_dom_sf"/>
</dbReference>
<keyword evidence="1" id="KW-0732">Signal</keyword>
<evidence type="ECO:0000256" key="4">
    <source>
        <dbReference type="ARBA" id="ARBA00023186"/>
    </source>
</evidence>
<dbReference type="InterPro" id="IPR050280">
    <property type="entry name" value="OMP_Chaperone_SurA"/>
</dbReference>
<evidence type="ECO:0000256" key="3">
    <source>
        <dbReference type="ARBA" id="ARBA00023110"/>
    </source>
</evidence>
<sequence>MTLKRFFVPISVACSLLLNIGVSLAQDTPDATAASEEVIRRSGVPREAVAAVVNDSVVTTFDVRQRMRLMLISSGGKLREDALPQLQQQALRDLIEERLKLQETTKFEVPVSDTEIDEELAMIAGQAKMRPQDLQLVLEAQGVSINSLKQQLKTTIGWPQLVQGRFRERIRVSDDEVEDTLERMREDASLEQFLISEICIPVDDPSQAQQYYQGALQLLEQMRKGVPFSVIAQQFSACTTAAVGGDMGWVRSGELEPELDAAIRDLPIGAVTNPIPSEGAFMMLAVRDKREAVIAGEPTFKLAYLSAPESVGENTARFAFERVTTADVCSGRDLRIDLGKDIGYTLLENMTLAAIDPRFAEFIEDLDHDEASPVIKADGAYHTAYVCDKDEGLGLPSRVAIENRIYQRQLQRIGQQYLRDIERKSTVDIRLKEPLALRG</sequence>
<dbReference type="Pfam" id="PF00639">
    <property type="entry name" value="Rotamase"/>
    <property type="match status" value="1"/>
</dbReference>
<evidence type="ECO:0000259" key="6">
    <source>
        <dbReference type="PROSITE" id="PS50198"/>
    </source>
</evidence>
<keyword evidence="2" id="KW-0574">Periplasm</keyword>
<dbReference type="EMBL" id="UOEH01000475">
    <property type="protein sequence ID" value="VAW05555.1"/>
    <property type="molecule type" value="Genomic_DNA"/>
</dbReference>
<keyword evidence="5" id="KW-0413">Isomerase</keyword>
<dbReference type="Gene3D" id="3.10.50.40">
    <property type="match status" value="1"/>
</dbReference>
<feature type="domain" description="PpiC" evidence="6">
    <location>
        <begin position="190"/>
        <end position="288"/>
    </location>
</feature>
<organism evidence="7">
    <name type="scientific">hydrothermal vent metagenome</name>
    <dbReference type="NCBI Taxonomy" id="652676"/>
    <lineage>
        <taxon>unclassified sequences</taxon>
        <taxon>metagenomes</taxon>
        <taxon>ecological metagenomes</taxon>
    </lineage>
</organism>
<dbReference type="InterPro" id="IPR000297">
    <property type="entry name" value="PPIase_PpiC"/>
</dbReference>
<gene>
    <name evidence="7" type="ORF">MNBD_ALPHA05-821</name>
</gene>
<dbReference type="InterPro" id="IPR046357">
    <property type="entry name" value="PPIase_dom_sf"/>
</dbReference>
<reference evidence="7" key="1">
    <citation type="submission" date="2018-06" db="EMBL/GenBank/DDBJ databases">
        <authorList>
            <person name="Zhirakovskaya E."/>
        </authorList>
    </citation>
    <scope>NUCLEOTIDE SEQUENCE</scope>
</reference>
<accession>A0A3B0SI51</accession>
<dbReference type="InterPro" id="IPR015391">
    <property type="entry name" value="SurA_N"/>
</dbReference>
<dbReference type="PANTHER" id="PTHR47637:SF1">
    <property type="entry name" value="CHAPERONE SURA"/>
    <property type="match status" value="1"/>
</dbReference>
<dbReference type="SUPFAM" id="SSF109998">
    <property type="entry name" value="Triger factor/SurA peptide-binding domain-like"/>
    <property type="match status" value="1"/>
</dbReference>
<proteinExistence type="predicted"/>
<evidence type="ECO:0000256" key="1">
    <source>
        <dbReference type="ARBA" id="ARBA00022729"/>
    </source>
</evidence>